<name>A0A9P5UFE2_9AGAR</name>
<feature type="chain" id="PRO_5040282028" description="Lectin" evidence="2">
    <location>
        <begin position="18"/>
        <end position="382"/>
    </location>
</feature>
<keyword evidence="4" id="KW-1185">Reference proteome</keyword>
<organism evidence="3 4">
    <name type="scientific">Rhodocollybia butyracea</name>
    <dbReference type="NCBI Taxonomy" id="206335"/>
    <lineage>
        <taxon>Eukaryota</taxon>
        <taxon>Fungi</taxon>
        <taxon>Dikarya</taxon>
        <taxon>Basidiomycota</taxon>
        <taxon>Agaricomycotina</taxon>
        <taxon>Agaricomycetes</taxon>
        <taxon>Agaricomycetidae</taxon>
        <taxon>Agaricales</taxon>
        <taxon>Marasmiineae</taxon>
        <taxon>Omphalotaceae</taxon>
        <taxon>Rhodocollybia</taxon>
    </lineage>
</organism>
<evidence type="ECO:0008006" key="5">
    <source>
        <dbReference type="Google" id="ProtNLM"/>
    </source>
</evidence>
<reference evidence="3" key="1">
    <citation type="submission" date="2020-11" db="EMBL/GenBank/DDBJ databases">
        <authorList>
            <consortium name="DOE Joint Genome Institute"/>
            <person name="Ahrendt S."/>
            <person name="Riley R."/>
            <person name="Andreopoulos W."/>
            <person name="Labutti K."/>
            <person name="Pangilinan J."/>
            <person name="Ruiz-Duenas F.J."/>
            <person name="Barrasa J.M."/>
            <person name="Sanchez-Garcia M."/>
            <person name="Camarero S."/>
            <person name="Miyauchi S."/>
            <person name="Serrano A."/>
            <person name="Linde D."/>
            <person name="Babiker R."/>
            <person name="Drula E."/>
            <person name="Ayuso-Fernandez I."/>
            <person name="Pacheco R."/>
            <person name="Padilla G."/>
            <person name="Ferreira P."/>
            <person name="Barriuso J."/>
            <person name="Kellner H."/>
            <person name="Castanera R."/>
            <person name="Alfaro M."/>
            <person name="Ramirez L."/>
            <person name="Pisabarro A.G."/>
            <person name="Kuo A."/>
            <person name="Tritt A."/>
            <person name="Lipzen A."/>
            <person name="He G."/>
            <person name="Yan M."/>
            <person name="Ng V."/>
            <person name="Cullen D."/>
            <person name="Martin F."/>
            <person name="Rosso M.-N."/>
            <person name="Henrissat B."/>
            <person name="Hibbett D."/>
            <person name="Martinez A.T."/>
            <person name="Grigoriev I.V."/>
        </authorList>
    </citation>
    <scope>NUCLEOTIDE SEQUENCE</scope>
    <source>
        <strain evidence="3">AH 40177</strain>
    </source>
</reference>
<accession>A0A9P5UFE2</accession>
<protein>
    <recommendedName>
        <fullName evidence="5">Lectin</fullName>
    </recommendedName>
</protein>
<gene>
    <name evidence="3" type="ORF">BDP27DRAFT_1413131</name>
</gene>
<evidence type="ECO:0000256" key="1">
    <source>
        <dbReference type="SAM" id="MobiDB-lite"/>
    </source>
</evidence>
<sequence length="382" mass="41644">MLLVFASALLFVPQAASKSSNLVDVDLDPRDRRRKSPSCHGSRAFRKNFIAPSNRQPAFATIAFGADDAATLWVNGEPVATEIGWGHAFSFCVPLRTNLNVFAVNATNNGNVNNAAGFLFAAVITYMDGTTSSLVSDTTWRGQTNVPEGFYHLWYDDNSWLPVKPAGDYATNAITIAGRDELHTLASATIIATADDYYSFYVNGRFVGSGTQYMAAQRFDVEEIEGPQIVFAVYAENRVASGGHQWNPAGLLAAIRFSDAGWKVYPGDAPPYGFELPMFNDAHWSHAIVRERLPGRVPMPVDTDEPGSPLPGAPRGVRHSADSRPQPQVYFESTHPNARSRSGGVYAEASEFMDQTASPGTQYLHDCDCSPVNTKGPVRRID</sequence>
<keyword evidence="2" id="KW-0732">Signal</keyword>
<evidence type="ECO:0000313" key="4">
    <source>
        <dbReference type="Proteomes" id="UP000772434"/>
    </source>
</evidence>
<feature type="region of interest" description="Disordered" evidence="1">
    <location>
        <begin position="357"/>
        <end position="382"/>
    </location>
</feature>
<dbReference type="OrthoDB" id="10036721at2759"/>
<feature type="signal peptide" evidence="2">
    <location>
        <begin position="1"/>
        <end position="17"/>
    </location>
</feature>
<feature type="region of interest" description="Disordered" evidence="1">
    <location>
        <begin position="296"/>
        <end position="342"/>
    </location>
</feature>
<dbReference type="InterPro" id="IPR008979">
    <property type="entry name" value="Galactose-bd-like_sf"/>
</dbReference>
<dbReference type="Proteomes" id="UP000772434">
    <property type="component" value="Unassembled WGS sequence"/>
</dbReference>
<dbReference type="Gene3D" id="2.60.120.260">
    <property type="entry name" value="Galactose-binding domain-like"/>
    <property type="match status" value="2"/>
</dbReference>
<dbReference type="AlphaFoldDB" id="A0A9P5UFE2"/>
<dbReference type="EMBL" id="JADNRY010000002">
    <property type="protein sequence ID" value="KAF9078210.1"/>
    <property type="molecule type" value="Genomic_DNA"/>
</dbReference>
<comment type="caution">
    <text evidence="3">The sequence shown here is derived from an EMBL/GenBank/DDBJ whole genome shotgun (WGS) entry which is preliminary data.</text>
</comment>
<dbReference type="SUPFAM" id="SSF49785">
    <property type="entry name" value="Galactose-binding domain-like"/>
    <property type="match status" value="1"/>
</dbReference>
<proteinExistence type="predicted"/>
<evidence type="ECO:0000313" key="3">
    <source>
        <dbReference type="EMBL" id="KAF9078210.1"/>
    </source>
</evidence>
<evidence type="ECO:0000256" key="2">
    <source>
        <dbReference type="SAM" id="SignalP"/>
    </source>
</evidence>